<evidence type="ECO:0000313" key="14">
    <source>
        <dbReference type="RefSeq" id="XP_015890950.4"/>
    </source>
</evidence>
<feature type="signal peptide" evidence="12">
    <location>
        <begin position="1"/>
        <end position="19"/>
    </location>
</feature>
<evidence type="ECO:0000256" key="12">
    <source>
        <dbReference type="SAM" id="SignalP"/>
    </source>
</evidence>
<keyword evidence="7 10" id="KW-0408">Iron</keyword>
<evidence type="ECO:0000256" key="3">
    <source>
        <dbReference type="ARBA" id="ARBA00010617"/>
    </source>
</evidence>
<dbReference type="PANTHER" id="PTHR47943:SF2">
    <property type="entry name" value="CYTOCHROME P450"/>
    <property type="match status" value="1"/>
</dbReference>
<dbReference type="KEGG" id="zju:107425467"/>
<keyword evidence="13" id="KW-1185">Reference proteome</keyword>
<evidence type="ECO:0000256" key="5">
    <source>
        <dbReference type="ARBA" id="ARBA00022723"/>
    </source>
</evidence>
<keyword evidence="9" id="KW-0472">Membrane</keyword>
<dbReference type="GO" id="GO:0004497">
    <property type="term" value="F:monooxygenase activity"/>
    <property type="evidence" value="ECO:0007669"/>
    <property type="project" value="UniProtKB-KW"/>
</dbReference>
<comment type="similarity">
    <text evidence="3 11">Belongs to the cytochrome P450 family.</text>
</comment>
<dbReference type="InterPro" id="IPR017972">
    <property type="entry name" value="Cyt_P450_CS"/>
</dbReference>
<dbReference type="AlphaFoldDB" id="A0A6P4APP5"/>
<name>A0A6P4APP5_ZIZJJ</name>
<dbReference type="InterPro" id="IPR002401">
    <property type="entry name" value="Cyt_P450_E_grp-I"/>
</dbReference>
<feature type="binding site" description="axial binding residue" evidence="10">
    <location>
        <position position="439"/>
    </location>
    <ligand>
        <name>heme</name>
        <dbReference type="ChEBI" id="CHEBI:30413"/>
    </ligand>
    <ligandPart>
        <name>Fe</name>
        <dbReference type="ChEBI" id="CHEBI:18248"/>
    </ligandPart>
</feature>
<evidence type="ECO:0000256" key="1">
    <source>
        <dbReference type="ARBA" id="ARBA00001971"/>
    </source>
</evidence>
<dbReference type="GO" id="GO:0016020">
    <property type="term" value="C:membrane"/>
    <property type="evidence" value="ECO:0007669"/>
    <property type="project" value="UniProtKB-SubCell"/>
</dbReference>
<evidence type="ECO:0000256" key="2">
    <source>
        <dbReference type="ARBA" id="ARBA00004370"/>
    </source>
</evidence>
<evidence type="ECO:0000313" key="13">
    <source>
        <dbReference type="Proteomes" id="UP001652623"/>
    </source>
</evidence>
<dbReference type="InParanoid" id="A0A6P4APP5"/>
<evidence type="ECO:0000256" key="9">
    <source>
        <dbReference type="ARBA" id="ARBA00023136"/>
    </source>
</evidence>
<keyword evidence="6 11" id="KW-0560">Oxidoreductase</keyword>
<dbReference type="GO" id="GO:0016705">
    <property type="term" value="F:oxidoreductase activity, acting on paired donors, with incorporation or reduction of molecular oxygen"/>
    <property type="evidence" value="ECO:0007669"/>
    <property type="project" value="InterPro"/>
</dbReference>
<dbReference type="InterPro" id="IPR001128">
    <property type="entry name" value="Cyt_P450"/>
</dbReference>
<dbReference type="GO" id="GO:0005506">
    <property type="term" value="F:iron ion binding"/>
    <property type="evidence" value="ECO:0007669"/>
    <property type="project" value="InterPro"/>
</dbReference>
<dbReference type="Gene3D" id="1.10.630.10">
    <property type="entry name" value="Cytochrome P450"/>
    <property type="match status" value="1"/>
</dbReference>
<evidence type="ECO:0000256" key="10">
    <source>
        <dbReference type="PIRSR" id="PIRSR602401-1"/>
    </source>
</evidence>
<evidence type="ECO:0000256" key="6">
    <source>
        <dbReference type="ARBA" id="ARBA00023002"/>
    </source>
</evidence>
<evidence type="ECO:0000256" key="7">
    <source>
        <dbReference type="ARBA" id="ARBA00023004"/>
    </source>
</evidence>
<organism evidence="13 14">
    <name type="scientific">Ziziphus jujuba</name>
    <name type="common">Chinese jujube</name>
    <name type="synonym">Ziziphus sativa</name>
    <dbReference type="NCBI Taxonomy" id="326968"/>
    <lineage>
        <taxon>Eukaryota</taxon>
        <taxon>Viridiplantae</taxon>
        <taxon>Streptophyta</taxon>
        <taxon>Embryophyta</taxon>
        <taxon>Tracheophyta</taxon>
        <taxon>Spermatophyta</taxon>
        <taxon>Magnoliopsida</taxon>
        <taxon>eudicotyledons</taxon>
        <taxon>Gunneridae</taxon>
        <taxon>Pentapetalae</taxon>
        <taxon>rosids</taxon>
        <taxon>fabids</taxon>
        <taxon>Rosales</taxon>
        <taxon>Rhamnaceae</taxon>
        <taxon>Paliureae</taxon>
        <taxon>Ziziphus</taxon>
    </lineage>
</organism>
<keyword evidence="4 10" id="KW-0349">Heme</keyword>
<dbReference type="InterPro" id="IPR036396">
    <property type="entry name" value="Cyt_P450_sf"/>
</dbReference>
<comment type="cofactor">
    <cofactor evidence="1 10">
        <name>heme</name>
        <dbReference type="ChEBI" id="CHEBI:30413"/>
    </cofactor>
</comment>
<evidence type="ECO:0000256" key="8">
    <source>
        <dbReference type="ARBA" id="ARBA00023033"/>
    </source>
</evidence>
<proteinExistence type="inferred from homology"/>
<evidence type="ECO:0000256" key="11">
    <source>
        <dbReference type="RuleBase" id="RU000461"/>
    </source>
</evidence>
<feature type="chain" id="PRO_5046253908" evidence="12">
    <location>
        <begin position="20"/>
        <end position="499"/>
    </location>
</feature>
<keyword evidence="5 10" id="KW-0479">Metal-binding</keyword>
<keyword evidence="12" id="KW-0732">Signal</keyword>
<dbReference type="GO" id="GO:0020037">
    <property type="term" value="F:heme binding"/>
    <property type="evidence" value="ECO:0007669"/>
    <property type="project" value="InterPro"/>
</dbReference>
<reference evidence="14" key="1">
    <citation type="submission" date="2025-08" db="UniProtKB">
        <authorList>
            <consortium name="RefSeq"/>
        </authorList>
    </citation>
    <scope>IDENTIFICATION</scope>
    <source>
        <tissue evidence="14">Seedling</tissue>
    </source>
</reference>
<sequence length="499" mass="57012">MAWMWTILILLLLAYLLQLQPWKRTKNNNKRLPPGPRGFPLFGSLHLLGKLPHRDLHELAKQYGHIMHIRLGQIPTIVVSSSEAAELFLKTHDLVFASRPPHQAAKHLFYNQIDMAFSGYSSYWRDLRKICAMELLSNHKINSFGAMRKEEVGLLMEFVRGSAIYGVAVNLSTRIWSLSYDMSCRMVFGKKFSEKVFDDDRGFMAVALEGMHLLAVPNLADYIPPIARFDVQGLTKRLKKVSKAFDEFFEKIIDEHIQSKDEDRTKDVVDVMLGFLGSYNSEYRMERTNIKAVILDLLLASIDATATAIEWALSELIKNQDIMQKVQKELENTFGMERIVEESDLESLEYLNMVVKETLRLHPAGPLLLPHAAMEDCTINGFHIPKNARIIVNAWAIGRDPNEWNDAEKFMPERFLGGDVDVRGHDFKLIPFGSGRRICPGMQLGLTVLRLVVAQLVHCFDWELPNGMSPDELDMKEDFGIAIPRAKHLLAIPTYRLHK</sequence>
<comment type="subcellular location">
    <subcellularLocation>
        <location evidence="2">Membrane</location>
    </subcellularLocation>
</comment>
<gene>
    <name evidence="14" type="primary">LOC107425467</name>
</gene>
<dbReference type="RefSeq" id="XP_015890950.4">
    <property type="nucleotide sequence ID" value="XM_016035464.4"/>
</dbReference>
<evidence type="ECO:0000256" key="4">
    <source>
        <dbReference type="ARBA" id="ARBA00022617"/>
    </source>
</evidence>
<dbReference type="Pfam" id="PF00067">
    <property type="entry name" value="p450"/>
    <property type="match status" value="1"/>
</dbReference>
<dbReference type="PRINTS" id="PR00385">
    <property type="entry name" value="P450"/>
</dbReference>
<keyword evidence="8 11" id="KW-0503">Monooxygenase</keyword>
<dbReference type="PRINTS" id="PR00463">
    <property type="entry name" value="EP450I"/>
</dbReference>
<protein>
    <submittedName>
        <fullName evidence="14">Cytochrome P450 71AU50</fullName>
    </submittedName>
</protein>
<dbReference type="PANTHER" id="PTHR47943">
    <property type="entry name" value="CYTOCHROME P450 93A3-LIKE"/>
    <property type="match status" value="1"/>
</dbReference>
<accession>A0A6P4APP5</accession>
<dbReference type="GeneID" id="107425467"/>
<dbReference type="CDD" id="cd11072">
    <property type="entry name" value="CYP71-like"/>
    <property type="match status" value="1"/>
</dbReference>
<dbReference type="Proteomes" id="UP001652623">
    <property type="component" value="Chromosome 7"/>
</dbReference>
<dbReference type="PROSITE" id="PS00086">
    <property type="entry name" value="CYTOCHROME_P450"/>
    <property type="match status" value="1"/>
</dbReference>
<dbReference type="SUPFAM" id="SSF48264">
    <property type="entry name" value="Cytochrome P450"/>
    <property type="match status" value="1"/>
</dbReference>